<dbReference type="Pfam" id="PF04883">
    <property type="entry name" value="HK97-gp10_like"/>
    <property type="match status" value="1"/>
</dbReference>
<dbReference type="EMBL" id="CP114029">
    <property type="protein sequence ID" value="WAP67228.1"/>
    <property type="molecule type" value="Genomic_DNA"/>
</dbReference>
<sequence length="161" mass="18057">MAEISRGQKAAATRRANLERQRKIARINEQLRFLPFAVQDAMRKQLEETAARIVAKAKAAAPVRSGALRDSIRWEYGSRRALARRTGFKDSSVGVGGEDDFSVFVSVGSKDVRYSHLVEFGTEHSAAQPFFYPAVRSETNKLNSDVKRTGRRVARNMVERS</sequence>
<accession>A0ABY7BXI7</accession>
<evidence type="ECO:0000313" key="1">
    <source>
        <dbReference type="EMBL" id="WAP67228.1"/>
    </source>
</evidence>
<evidence type="ECO:0000313" key="2">
    <source>
        <dbReference type="Proteomes" id="UP001164020"/>
    </source>
</evidence>
<gene>
    <name evidence="1" type="ORF">OH818_16765</name>
</gene>
<proteinExistence type="predicted"/>
<reference evidence="1" key="1">
    <citation type="submission" date="2022-12" db="EMBL/GenBank/DDBJ databases">
        <title>Jiella pelagia sp. nov., isolated from phosphonate enriched culture of Northwest Pacific surface seawater.</title>
        <authorList>
            <person name="Shin D.Y."/>
            <person name="Hwang C.Y."/>
        </authorList>
    </citation>
    <scope>NUCLEOTIDE SEQUENCE</scope>
    <source>
        <strain evidence="1">HL-NP1</strain>
    </source>
</reference>
<name>A0ABY7BXI7_9HYPH</name>
<dbReference type="Proteomes" id="UP001164020">
    <property type="component" value="Chromosome"/>
</dbReference>
<dbReference type="NCBIfam" id="TIGR01725">
    <property type="entry name" value="phge_HK97_gp10"/>
    <property type="match status" value="1"/>
</dbReference>
<dbReference type="InterPro" id="IPR010064">
    <property type="entry name" value="HK97-gp10_tail"/>
</dbReference>
<protein>
    <submittedName>
        <fullName evidence="1">HK97 gp10 family phage protein</fullName>
    </submittedName>
</protein>
<organism evidence="1 2">
    <name type="scientific">Jiella pelagia</name>
    <dbReference type="NCBI Taxonomy" id="2986949"/>
    <lineage>
        <taxon>Bacteria</taxon>
        <taxon>Pseudomonadati</taxon>
        <taxon>Pseudomonadota</taxon>
        <taxon>Alphaproteobacteria</taxon>
        <taxon>Hyphomicrobiales</taxon>
        <taxon>Aurantimonadaceae</taxon>
        <taxon>Jiella</taxon>
    </lineage>
</organism>
<keyword evidence="2" id="KW-1185">Reference proteome</keyword>
<dbReference type="RefSeq" id="WP_268879680.1">
    <property type="nucleotide sequence ID" value="NZ_CP114029.1"/>
</dbReference>